<evidence type="ECO:0000313" key="4">
    <source>
        <dbReference type="Proteomes" id="UP000299102"/>
    </source>
</evidence>
<keyword evidence="2" id="KW-0472">Membrane</keyword>
<gene>
    <name evidence="3" type="ORF">EVAR_22957_1</name>
</gene>
<dbReference type="AlphaFoldDB" id="A0A4C1URN7"/>
<keyword evidence="2" id="KW-0812">Transmembrane</keyword>
<dbReference type="Proteomes" id="UP000299102">
    <property type="component" value="Unassembled WGS sequence"/>
</dbReference>
<keyword evidence="4" id="KW-1185">Reference proteome</keyword>
<accession>A0A4C1URN7</accession>
<evidence type="ECO:0000256" key="1">
    <source>
        <dbReference type="SAM" id="MobiDB-lite"/>
    </source>
</evidence>
<comment type="caution">
    <text evidence="3">The sequence shown here is derived from an EMBL/GenBank/DDBJ whole genome shotgun (WGS) entry which is preliminary data.</text>
</comment>
<proteinExistence type="predicted"/>
<reference evidence="3 4" key="1">
    <citation type="journal article" date="2019" name="Commun. Biol.">
        <title>The bagworm genome reveals a unique fibroin gene that provides high tensile strength.</title>
        <authorList>
            <person name="Kono N."/>
            <person name="Nakamura H."/>
            <person name="Ohtoshi R."/>
            <person name="Tomita M."/>
            <person name="Numata K."/>
            <person name="Arakawa K."/>
        </authorList>
    </citation>
    <scope>NUCLEOTIDE SEQUENCE [LARGE SCALE GENOMIC DNA]</scope>
</reference>
<feature type="transmembrane region" description="Helical" evidence="2">
    <location>
        <begin position="114"/>
        <end position="132"/>
    </location>
</feature>
<evidence type="ECO:0000313" key="3">
    <source>
        <dbReference type="EMBL" id="GBP28494.1"/>
    </source>
</evidence>
<feature type="region of interest" description="Disordered" evidence="1">
    <location>
        <begin position="37"/>
        <end position="57"/>
    </location>
</feature>
<name>A0A4C1URN7_EUMVA</name>
<organism evidence="3 4">
    <name type="scientific">Eumeta variegata</name>
    <name type="common">Bagworm moth</name>
    <name type="synonym">Eumeta japonica</name>
    <dbReference type="NCBI Taxonomy" id="151549"/>
    <lineage>
        <taxon>Eukaryota</taxon>
        <taxon>Metazoa</taxon>
        <taxon>Ecdysozoa</taxon>
        <taxon>Arthropoda</taxon>
        <taxon>Hexapoda</taxon>
        <taxon>Insecta</taxon>
        <taxon>Pterygota</taxon>
        <taxon>Neoptera</taxon>
        <taxon>Endopterygota</taxon>
        <taxon>Lepidoptera</taxon>
        <taxon>Glossata</taxon>
        <taxon>Ditrysia</taxon>
        <taxon>Tineoidea</taxon>
        <taxon>Psychidae</taxon>
        <taxon>Oiketicinae</taxon>
        <taxon>Eumeta</taxon>
    </lineage>
</organism>
<sequence>MRLLLSEASSVRLHRPLFLEAFITRLDRLHDGSQNFVRRGGATVPSPQRVTERAGNSARDTEVSFKKRSVAGRARTPVIYPPRPFRIRAREAYFILSAAGGAGGAGAARRGGPFMVLIYIFDLFLTLLRLLVETLNA</sequence>
<dbReference type="EMBL" id="BGZK01000208">
    <property type="protein sequence ID" value="GBP28494.1"/>
    <property type="molecule type" value="Genomic_DNA"/>
</dbReference>
<keyword evidence="2" id="KW-1133">Transmembrane helix</keyword>
<evidence type="ECO:0000256" key="2">
    <source>
        <dbReference type="SAM" id="Phobius"/>
    </source>
</evidence>
<protein>
    <submittedName>
        <fullName evidence="3">Uncharacterized protein</fullName>
    </submittedName>
</protein>